<feature type="region of interest" description="Disordered" evidence="1">
    <location>
        <begin position="1"/>
        <end position="26"/>
    </location>
</feature>
<comment type="caution">
    <text evidence="2">The sequence shown here is derived from an EMBL/GenBank/DDBJ whole genome shotgun (WGS) entry which is preliminary data.</text>
</comment>
<evidence type="ECO:0000313" key="3">
    <source>
        <dbReference type="Proteomes" id="UP000005050"/>
    </source>
</evidence>
<feature type="compositionally biased region" description="Basic and acidic residues" evidence="1">
    <location>
        <begin position="7"/>
        <end position="17"/>
    </location>
</feature>
<dbReference type="AlphaFoldDB" id="H3RA31"/>
<accession>H3RA31</accession>
<organism evidence="2 3">
    <name type="scientific">Pantoea stewartii subsp. stewartii DC283</name>
    <dbReference type="NCBI Taxonomy" id="660596"/>
    <lineage>
        <taxon>Bacteria</taxon>
        <taxon>Pseudomonadati</taxon>
        <taxon>Pseudomonadota</taxon>
        <taxon>Gammaproteobacteria</taxon>
        <taxon>Enterobacterales</taxon>
        <taxon>Erwiniaceae</taxon>
        <taxon>Pantoea</taxon>
    </lineage>
</organism>
<gene>
    <name evidence="2" type="ORF">CKS_0541</name>
</gene>
<dbReference type="Proteomes" id="UP000005050">
    <property type="component" value="Unassembled WGS sequence"/>
</dbReference>
<dbReference type="PATRIC" id="fig|660596.6.peg.779"/>
<evidence type="ECO:0000256" key="1">
    <source>
        <dbReference type="SAM" id="MobiDB-lite"/>
    </source>
</evidence>
<name>H3RA31_PANSE</name>
<protein>
    <submittedName>
        <fullName evidence="2">Uncharacterized protein</fullName>
    </submittedName>
</protein>
<reference evidence="2 3" key="1">
    <citation type="journal article" date="2012" name="Mol. Microbiol.">
        <title>The genetic and structural basis of two distinct terminal side branch residues in stewartan and amylovoran exopolysaccharides and their potential role in host adaptation.</title>
        <authorList>
            <person name="Wang X."/>
            <person name="Yang F."/>
            <person name="von Bodman S.B."/>
        </authorList>
    </citation>
    <scope>NUCLEOTIDE SEQUENCE [LARGE SCALE GENOMIC DNA]</scope>
    <source>
        <strain evidence="2 3">DC283</strain>
    </source>
</reference>
<evidence type="ECO:0000313" key="2">
    <source>
        <dbReference type="EMBL" id="EHU02044.1"/>
    </source>
</evidence>
<sequence>MPPPDFGRPKDDPERPGNRPSELPVSETQMAMLRSAIRKMCELNAVIYSDRLAVLLIRGEGIRLGTYRQMKIRNGNELVIVPAERCCPWCGVVVDACNPVQGRGCYRCTAAEDDEWL</sequence>
<proteinExistence type="predicted"/>
<dbReference type="RefSeq" id="WP_006118219.1">
    <property type="nucleotide sequence ID" value="NZ_AHIE01000002.1"/>
</dbReference>
<dbReference type="EMBL" id="AHIE01000002">
    <property type="protein sequence ID" value="EHU02044.1"/>
    <property type="molecule type" value="Genomic_DNA"/>
</dbReference>